<dbReference type="InterPro" id="IPR039421">
    <property type="entry name" value="Type_1_exporter"/>
</dbReference>
<dbReference type="PANTHER" id="PTHR24221">
    <property type="entry name" value="ATP-BINDING CASSETTE SUB-FAMILY B"/>
    <property type="match status" value="1"/>
</dbReference>
<gene>
    <name evidence="10" type="ORF">SAMN04488094_11374</name>
</gene>
<keyword evidence="11" id="KW-1185">Reference proteome</keyword>
<dbReference type="Pfam" id="PF00005">
    <property type="entry name" value="ABC_tran"/>
    <property type="match status" value="1"/>
</dbReference>
<dbReference type="OrthoDB" id="9808328at2"/>
<keyword evidence="4 10" id="KW-0067">ATP-binding</keyword>
<evidence type="ECO:0000256" key="7">
    <source>
        <dbReference type="SAM" id="Phobius"/>
    </source>
</evidence>
<evidence type="ECO:0000256" key="2">
    <source>
        <dbReference type="ARBA" id="ARBA00022692"/>
    </source>
</evidence>
<dbReference type="GO" id="GO:0140359">
    <property type="term" value="F:ABC-type transporter activity"/>
    <property type="evidence" value="ECO:0007669"/>
    <property type="project" value="InterPro"/>
</dbReference>
<evidence type="ECO:0000256" key="4">
    <source>
        <dbReference type="ARBA" id="ARBA00022840"/>
    </source>
</evidence>
<dbReference type="InterPro" id="IPR027417">
    <property type="entry name" value="P-loop_NTPase"/>
</dbReference>
<feature type="domain" description="ABC transmembrane type-1" evidence="9">
    <location>
        <begin position="26"/>
        <end position="303"/>
    </location>
</feature>
<sequence length="578" mass="62562">MRAAENRAGRMELQAARAKSRSLFGAAFVFSIFVNILMLTGPLYMLQVYDRVLGSRSEETLLALSILVGFLYLMMGLLDYARGRVMARVGARFQTMLDSRVFSAILRSETGRPGAQAAQTGLRDLEVVQRFLSSPALLAFFDMPWTPLFLLAIFVFHTWLGVLAIAGGVTLVSVTLLNQWLTRQPALEAAHMNQRAERMSDQMRDEAEAIEALGMRGSTFDRWKQTRGGAVEMQLAASDRAGAFTSATKSLRLFLQSAMLGLGAYLVLQGELSSGAMIAGSILLGRALAPVELAIGQWELIQRASRGWQNLSQLLSDVPPEIQRTPLPKPAARLEGQQVTVVPPGEHQASLRMVSFNLPPGKALGVIGPSGSGKTTLARAIIGVWRCAGGKIRLDGAALDQYDPDVLGEHIGYLPQRVTLFDGTIAENIARLSTQPDPKLVVDAARKADAHEMILRLPKGYDTPLIAASSRLSGGQIQRIGLARALYGDPVILVLDEPNSNLDNEGSEALNSAIRQMKAEQKSVIIMAHRPAAIQECDLLLVLDGGVRRAFGPRDEVLQEVVQNAAQIQSSKGHGGVS</sequence>
<dbReference type="NCBIfam" id="TIGR01842">
    <property type="entry name" value="type_I_sec_PrtD"/>
    <property type="match status" value="1"/>
</dbReference>
<dbReference type="InterPro" id="IPR003439">
    <property type="entry name" value="ABC_transporter-like_ATP-bd"/>
</dbReference>
<dbReference type="AlphaFoldDB" id="A0A1I1P3K9"/>
<dbReference type="Gene3D" id="1.20.1560.10">
    <property type="entry name" value="ABC transporter type 1, transmembrane domain"/>
    <property type="match status" value="1"/>
</dbReference>
<dbReference type="SUPFAM" id="SSF52540">
    <property type="entry name" value="P-loop containing nucleoside triphosphate hydrolases"/>
    <property type="match status" value="1"/>
</dbReference>
<dbReference type="InterPro" id="IPR017871">
    <property type="entry name" value="ABC_transporter-like_CS"/>
</dbReference>
<dbReference type="InterPro" id="IPR011527">
    <property type="entry name" value="ABC1_TM_dom"/>
</dbReference>
<dbReference type="Proteomes" id="UP000198728">
    <property type="component" value="Unassembled WGS sequence"/>
</dbReference>
<dbReference type="Gene3D" id="3.40.50.300">
    <property type="entry name" value="P-loop containing nucleotide triphosphate hydrolases"/>
    <property type="match status" value="1"/>
</dbReference>
<evidence type="ECO:0000259" key="9">
    <source>
        <dbReference type="PROSITE" id="PS50929"/>
    </source>
</evidence>
<dbReference type="PROSITE" id="PS00211">
    <property type="entry name" value="ABC_TRANSPORTER_1"/>
    <property type="match status" value="1"/>
</dbReference>
<dbReference type="Pfam" id="PF00664">
    <property type="entry name" value="ABC_membrane"/>
    <property type="match status" value="1"/>
</dbReference>
<dbReference type="PROSITE" id="PS50929">
    <property type="entry name" value="ABC_TM1F"/>
    <property type="match status" value="1"/>
</dbReference>
<feature type="transmembrane region" description="Helical" evidence="7">
    <location>
        <begin position="60"/>
        <end position="78"/>
    </location>
</feature>
<protein>
    <submittedName>
        <fullName evidence="10">ATP-binding cassette, subfamily C</fullName>
    </submittedName>
</protein>
<evidence type="ECO:0000256" key="1">
    <source>
        <dbReference type="ARBA" id="ARBA00004651"/>
    </source>
</evidence>
<dbReference type="RefSeq" id="WP_093362151.1">
    <property type="nucleotide sequence ID" value="NZ_FOLG01000013.1"/>
</dbReference>
<keyword evidence="5 7" id="KW-1133">Transmembrane helix</keyword>
<accession>A0A1I1P3K9</accession>
<evidence type="ECO:0000313" key="10">
    <source>
        <dbReference type="EMBL" id="SFD02278.1"/>
    </source>
</evidence>
<organism evidence="10 11">
    <name type="scientific">Tropicimonas isoalkanivorans</name>
    <dbReference type="NCBI Taxonomy" id="441112"/>
    <lineage>
        <taxon>Bacteria</taxon>
        <taxon>Pseudomonadati</taxon>
        <taxon>Pseudomonadota</taxon>
        <taxon>Alphaproteobacteria</taxon>
        <taxon>Rhodobacterales</taxon>
        <taxon>Roseobacteraceae</taxon>
        <taxon>Tropicimonas</taxon>
    </lineage>
</organism>
<feature type="domain" description="ABC transporter" evidence="8">
    <location>
        <begin position="334"/>
        <end position="570"/>
    </location>
</feature>
<comment type="subcellular location">
    <subcellularLocation>
        <location evidence="1">Cell membrane</location>
        <topology evidence="1">Multi-pass membrane protein</topology>
    </subcellularLocation>
</comment>
<evidence type="ECO:0000256" key="3">
    <source>
        <dbReference type="ARBA" id="ARBA00022741"/>
    </source>
</evidence>
<proteinExistence type="predicted"/>
<evidence type="ECO:0000256" key="6">
    <source>
        <dbReference type="ARBA" id="ARBA00023136"/>
    </source>
</evidence>
<name>A0A1I1P3K9_9RHOB</name>
<reference evidence="10 11" key="1">
    <citation type="submission" date="2016-10" db="EMBL/GenBank/DDBJ databases">
        <authorList>
            <person name="de Groot N.N."/>
        </authorList>
    </citation>
    <scope>NUCLEOTIDE SEQUENCE [LARGE SCALE GENOMIC DNA]</scope>
    <source>
        <strain evidence="10 11">DSM 19548</strain>
    </source>
</reference>
<evidence type="ECO:0000256" key="5">
    <source>
        <dbReference type="ARBA" id="ARBA00022989"/>
    </source>
</evidence>
<dbReference type="InterPro" id="IPR036640">
    <property type="entry name" value="ABC1_TM_sf"/>
</dbReference>
<dbReference type="GO" id="GO:0030253">
    <property type="term" value="P:protein secretion by the type I secretion system"/>
    <property type="evidence" value="ECO:0007669"/>
    <property type="project" value="InterPro"/>
</dbReference>
<dbReference type="InterPro" id="IPR010128">
    <property type="entry name" value="ATPase_T1SS_PrtD-like"/>
</dbReference>
<dbReference type="SUPFAM" id="SSF90123">
    <property type="entry name" value="ABC transporter transmembrane region"/>
    <property type="match status" value="1"/>
</dbReference>
<dbReference type="GO" id="GO:0005524">
    <property type="term" value="F:ATP binding"/>
    <property type="evidence" value="ECO:0007669"/>
    <property type="project" value="UniProtKB-KW"/>
</dbReference>
<dbReference type="EMBL" id="FOLG01000013">
    <property type="protein sequence ID" value="SFD02278.1"/>
    <property type="molecule type" value="Genomic_DNA"/>
</dbReference>
<feature type="transmembrane region" description="Helical" evidence="7">
    <location>
        <begin position="148"/>
        <end position="177"/>
    </location>
</feature>
<dbReference type="GO" id="GO:0034040">
    <property type="term" value="F:ATPase-coupled lipid transmembrane transporter activity"/>
    <property type="evidence" value="ECO:0007669"/>
    <property type="project" value="TreeGrafter"/>
</dbReference>
<keyword evidence="2 7" id="KW-0812">Transmembrane</keyword>
<dbReference type="GO" id="GO:0030256">
    <property type="term" value="C:type I protein secretion system complex"/>
    <property type="evidence" value="ECO:0007669"/>
    <property type="project" value="InterPro"/>
</dbReference>
<dbReference type="CDD" id="cd18586">
    <property type="entry name" value="ABC_6TM_PrtD_like"/>
    <property type="match status" value="1"/>
</dbReference>
<evidence type="ECO:0000313" key="11">
    <source>
        <dbReference type="Proteomes" id="UP000198728"/>
    </source>
</evidence>
<feature type="transmembrane region" description="Helical" evidence="7">
    <location>
        <begin position="21"/>
        <end position="40"/>
    </location>
</feature>
<dbReference type="InterPro" id="IPR047957">
    <property type="entry name" value="ABC_AprD-like_6TM"/>
</dbReference>
<dbReference type="GO" id="GO:0005886">
    <property type="term" value="C:plasma membrane"/>
    <property type="evidence" value="ECO:0007669"/>
    <property type="project" value="UniProtKB-SubCell"/>
</dbReference>
<dbReference type="STRING" id="441112.SAMN04488094_11374"/>
<dbReference type="InterPro" id="IPR003593">
    <property type="entry name" value="AAA+_ATPase"/>
</dbReference>
<dbReference type="SMART" id="SM00382">
    <property type="entry name" value="AAA"/>
    <property type="match status" value="1"/>
</dbReference>
<dbReference type="PROSITE" id="PS50893">
    <property type="entry name" value="ABC_TRANSPORTER_2"/>
    <property type="match status" value="1"/>
</dbReference>
<keyword evidence="3" id="KW-0547">Nucleotide-binding</keyword>
<dbReference type="GO" id="GO:0016887">
    <property type="term" value="F:ATP hydrolysis activity"/>
    <property type="evidence" value="ECO:0007669"/>
    <property type="project" value="InterPro"/>
</dbReference>
<keyword evidence="6 7" id="KW-0472">Membrane</keyword>
<dbReference type="PANTHER" id="PTHR24221:SF248">
    <property type="entry name" value="ABC TRANSPORTER TRANSMEMBRANE REGION"/>
    <property type="match status" value="1"/>
</dbReference>
<evidence type="ECO:0000259" key="8">
    <source>
        <dbReference type="PROSITE" id="PS50893"/>
    </source>
</evidence>